<dbReference type="InterPro" id="IPR040976">
    <property type="entry name" value="Pkinase_fungal"/>
</dbReference>
<dbReference type="InterPro" id="IPR011009">
    <property type="entry name" value="Kinase-like_dom_sf"/>
</dbReference>
<keyword evidence="3" id="KW-1185">Reference proteome</keyword>
<name>A0ABR1JX73_9AGAR</name>
<dbReference type="Pfam" id="PF17667">
    <property type="entry name" value="Pkinase_fungal"/>
    <property type="match status" value="1"/>
</dbReference>
<accession>A0ABR1JX73</accession>
<dbReference type="EMBL" id="JBANRG010000003">
    <property type="protein sequence ID" value="KAK7468946.1"/>
    <property type="molecule type" value="Genomic_DNA"/>
</dbReference>
<reference evidence="2 3" key="1">
    <citation type="submission" date="2024-01" db="EMBL/GenBank/DDBJ databases">
        <title>A draft genome for the cacao thread blight pathogen Marasmiellus scandens.</title>
        <authorList>
            <person name="Baruah I.K."/>
            <person name="Leung J."/>
            <person name="Bukari Y."/>
            <person name="Amoako-Attah I."/>
            <person name="Meinhardt L.W."/>
            <person name="Bailey B.A."/>
            <person name="Cohen S.P."/>
        </authorList>
    </citation>
    <scope>NUCLEOTIDE SEQUENCE [LARGE SCALE GENOMIC DNA]</scope>
    <source>
        <strain evidence="2 3">GH-19</strain>
    </source>
</reference>
<dbReference type="Gene3D" id="1.10.510.10">
    <property type="entry name" value="Transferase(Phosphotransferase) domain 1"/>
    <property type="match status" value="1"/>
</dbReference>
<dbReference type="PANTHER" id="PTHR38248:SF2">
    <property type="entry name" value="FUNK1 11"/>
    <property type="match status" value="1"/>
</dbReference>
<protein>
    <recommendedName>
        <fullName evidence="1">Fungal-type protein kinase domain-containing protein</fullName>
    </recommendedName>
</protein>
<evidence type="ECO:0000259" key="1">
    <source>
        <dbReference type="Pfam" id="PF17667"/>
    </source>
</evidence>
<feature type="domain" description="Fungal-type protein kinase" evidence="1">
    <location>
        <begin position="106"/>
        <end position="270"/>
    </location>
</feature>
<dbReference type="PANTHER" id="PTHR38248">
    <property type="entry name" value="FUNK1 6"/>
    <property type="match status" value="1"/>
</dbReference>
<organism evidence="2 3">
    <name type="scientific">Marasmiellus scandens</name>
    <dbReference type="NCBI Taxonomy" id="2682957"/>
    <lineage>
        <taxon>Eukaryota</taxon>
        <taxon>Fungi</taxon>
        <taxon>Dikarya</taxon>
        <taxon>Basidiomycota</taxon>
        <taxon>Agaricomycotina</taxon>
        <taxon>Agaricomycetes</taxon>
        <taxon>Agaricomycetidae</taxon>
        <taxon>Agaricales</taxon>
        <taxon>Marasmiineae</taxon>
        <taxon>Omphalotaceae</taxon>
        <taxon>Marasmiellus</taxon>
    </lineage>
</organism>
<evidence type="ECO:0000313" key="2">
    <source>
        <dbReference type="EMBL" id="KAK7468946.1"/>
    </source>
</evidence>
<dbReference type="Proteomes" id="UP001498398">
    <property type="component" value="Unassembled WGS sequence"/>
</dbReference>
<comment type="caution">
    <text evidence="2">The sequence shown here is derived from an EMBL/GenBank/DDBJ whole genome shotgun (WGS) entry which is preliminary data.</text>
</comment>
<proteinExistence type="predicted"/>
<sequence length="418" mass="48649">MSNDPSNQFPKFDLPSSMDDSSPTVYIWNLYLDEKIELKPKNITCNAQGDAEDTTTIIRATRIKGDWEEEEVVVKLRVSTEEQKGSGVDEFVNEALEKADELGEDHAWVKDHLPKYPWCKSYRLAKGTPQYRLVEHLSEDDSDVYEGDFLCITVQAALRPLTDLRRPREYAQVFFDILQIHKWLVDHPKILHRNINIANIMFHRKADGTVRGVLKGFDLACGFPDPDPTQRPGGARPFMSLDLLDQDHSYRGHEYRYDLEALCYVILIICCHYEKRNSKIQKLKTRLPYGSWFSSNNEYRVFFDKVSWAGSDIYTPIPITPFFKGFDESIQYLRSLMWKGKVAAYSYSQFQQRKEKKSSQKQGKHFKLPFDWQTLDGKVSYETFREVLCRFDEQPLVERYHNATCAGTSVDILAIIFK</sequence>
<gene>
    <name evidence="2" type="ORF">VKT23_003441</name>
</gene>
<dbReference type="SUPFAM" id="SSF56112">
    <property type="entry name" value="Protein kinase-like (PK-like)"/>
    <property type="match status" value="1"/>
</dbReference>
<evidence type="ECO:0000313" key="3">
    <source>
        <dbReference type="Proteomes" id="UP001498398"/>
    </source>
</evidence>